<evidence type="ECO:0000313" key="4">
    <source>
        <dbReference type="Proteomes" id="UP000239997"/>
    </source>
</evidence>
<dbReference type="InterPro" id="IPR005501">
    <property type="entry name" value="LamB/YcsF/PxpA-like"/>
</dbReference>
<dbReference type="AlphaFoldDB" id="A0A084JX93"/>
<accession>A0A084JX93</accession>
<reference evidence="1 3" key="1">
    <citation type="submission" date="2014-07" db="EMBL/GenBank/DDBJ databases">
        <title>Draft genome sequence of Nonlabens ulvanivorans, an ulvan degrading bacterium.</title>
        <authorList>
            <person name="Kopel M."/>
            <person name="Helbert W."/>
            <person name="Henrissat B."/>
            <person name="Doniger T."/>
            <person name="Banin E."/>
        </authorList>
    </citation>
    <scope>NUCLEOTIDE SEQUENCE [LARGE SCALE GENOMIC DNA]</scope>
    <source>
        <strain evidence="1 3">PLR</strain>
    </source>
</reference>
<dbReference type="PANTHER" id="PTHR30292:SF0">
    <property type="entry name" value="5-OXOPROLINASE SUBUNIT A"/>
    <property type="match status" value="1"/>
</dbReference>
<evidence type="ECO:0000313" key="3">
    <source>
        <dbReference type="Proteomes" id="UP000028531"/>
    </source>
</evidence>
<name>A0A084JX93_NONUL</name>
<organism evidence="1 3">
    <name type="scientific">Nonlabens ulvanivorans</name>
    <name type="common">Persicivirga ulvanivorans</name>
    <dbReference type="NCBI Taxonomy" id="906888"/>
    <lineage>
        <taxon>Bacteria</taxon>
        <taxon>Pseudomonadati</taxon>
        <taxon>Bacteroidota</taxon>
        <taxon>Flavobacteriia</taxon>
        <taxon>Flavobacteriales</taxon>
        <taxon>Flavobacteriaceae</taxon>
        <taxon>Nonlabens</taxon>
    </lineage>
</organism>
<gene>
    <name evidence="1" type="ORF">IL45_05065</name>
    <name evidence="2" type="ORF">LY02_01190</name>
</gene>
<dbReference type="Gene3D" id="3.20.20.370">
    <property type="entry name" value="Glycoside hydrolase/deacetylase"/>
    <property type="match status" value="1"/>
</dbReference>
<dbReference type="Proteomes" id="UP000028531">
    <property type="component" value="Unassembled WGS sequence"/>
</dbReference>
<comment type="caution">
    <text evidence="1">The sequence shown here is derived from an EMBL/GenBank/DDBJ whole genome shotgun (WGS) entry which is preliminary data.</text>
</comment>
<evidence type="ECO:0000313" key="1">
    <source>
        <dbReference type="EMBL" id="KEZ93577.1"/>
    </source>
</evidence>
<evidence type="ECO:0000313" key="2">
    <source>
        <dbReference type="EMBL" id="PRX14161.1"/>
    </source>
</evidence>
<dbReference type="SUPFAM" id="SSF88713">
    <property type="entry name" value="Glycoside hydrolase/deacetylase"/>
    <property type="match status" value="1"/>
</dbReference>
<keyword evidence="4" id="KW-1185">Reference proteome</keyword>
<dbReference type="Pfam" id="PF03746">
    <property type="entry name" value="LamB_YcsF"/>
    <property type="match status" value="1"/>
</dbReference>
<sequence>MVTIDINMDLGEGMNVEGQVMPFISSCNVACGGHYGNYDSIKETLLLAQKYNVKTGAHPSFDDLKNFGRSQLDWDEARFRESVSKQIQQFQDVALELGITMNHIKMHGALYHATAHLTDYVNWTIQLVKDKYPEVKLYVPPGSLLEQELKNHGLSYDREAFADRRYDNDGKLVSRNDANAVIEDVSKLVNQLSIMVHENKVICIDEHEIFLNAQTYCVHGDNLSIVHNFNEVITALNLNQIKIG</sequence>
<dbReference type="PANTHER" id="PTHR30292">
    <property type="entry name" value="UNCHARACTERIZED PROTEIN YBGL-RELATED"/>
    <property type="match status" value="1"/>
</dbReference>
<proteinExistence type="predicted"/>
<dbReference type="EMBL" id="PVNA01000002">
    <property type="protein sequence ID" value="PRX14161.1"/>
    <property type="molecule type" value="Genomic_DNA"/>
</dbReference>
<reference evidence="2 4" key="2">
    <citation type="submission" date="2018-03" db="EMBL/GenBank/DDBJ databases">
        <title>Genomic Encyclopedia of Archaeal and Bacterial Type Strains, Phase II (KMG-II): from individual species to whole genera.</title>
        <authorList>
            <person name="Goeker M."/>
        </authorList>
    </citation>
    <scope>NUCLEOTIDE SEQUENCE [LARGE SCALE GENOMIC DNA]</scope>
    <source>
        <strain evidence="2 4">DSM 22727</strain>
    </source>
</reference>
<dbReference type="EMBL" id="JPJI01000026">
    <property type="protein sequence ID" value="KEZ93577.1"/>
    <property type="molecule type" value="Genomic_DNA"/>
</dbReference>
<dbReference type="Proteomes" id="UP000239997">
    <property type="component" value="Unassembled WGS sequence"/>
</dbReference>
<protein>
    <submittedName>
        <fullName evidence="2">UPF0271 protein</fullName>
    </submittedName>
</protein>
<dbReference type="OrthoDB" id="9773478at2"/>
<dbReference type="InterPro" id="IPR011330">
    <property type="entry name" value="Glyco_hydro/deAcase_b/a-brl"/>
</dbReference>
<dbReference type="GO" id="GO:0005975">
    <property type="term" value="P:carbohydrate metabolic process"/>
    <property type="evidence" value="ECO:0007669"/>
    <property type="project" value="InterPro"/>
</dbReference>
<dbReference type="CDD" id="cd10801">
    <property type="entry name" value="LamB_YcsF_like_1"/>
    <property type="match status" value="1"/>
</dbReference>